<evidence type="ECO:0000313" key="2">
    <source>
        <dbReference type="Proteomes" id="UP000887574"/>
    </source>
</evidence>
<feature type="region of interest" description="Disordered" evidence="1">
    <location>
        <begin position="1"/>
        <end position="25"/>
    </location>
</feature>
<dbReference type="AlphaFoldDB" id="A0A915EKD0"/>
<name>A0A915EKD0_9BILA</name>
<protein>
    <submittedName>
        <fullName evidence="3">Uncharacterized protein</fullName>
    </submittedName>
</protein>
<feature type="region of interest" description="Disordered" evidence="1">
    <location>
        <begin position="38"/>
        <end position="57"/>
    </location>
</feature>
<sequence>MNMRDQNLGNRMAERTPFKIFPEEDGDPAALEKQCLKGPGGITSNSKDSRSMTEKSSFAEDQVLNEMKSLGVVCSKESNQIFVYCREFFTELSLPAATKQNEVSLDNGLNLLRKIGKDNTSK</sequence>
<keyword evidence="2" id="KW-1185">Reference proteome</keyword>
<accession>A0A915EKD0</accession>
<proteinExistence type="predicted"/>
<organism evidence="2 3">
    <name type="scientific">Ditylenchus dipsaci</name>
    <dbReference type="NCBI Taxonomy" id="166011"/>
    <lineage>
        <taxon>Eukaryota</taxon>
        <taxon>Metazoa</taxon>
        <taxon>Ecdysozoa</taxon>
        <taxon>Nematoda</taxon>
        <taxon>Chromadorea</taxon>
        <taxon>Rhabditida</taxon>
        <taxon>Tylenchina</taxon>
        <taxon>Tylenchomorpha</taxon>
        <taxon>Sphaerularioidea</taxon>
        <taxon>Anguinidae</taxon>
        <taxon>Anguininae</taxon>
        <taxon>Ditylenchus</taxon>
    </lineage>
</organism>
<reference evidence="3" key="1">
    <citation type="submission" date="2022-11" db="UniProtKB">
        <authorList>
            <consortium name="WormBaseParasite"/>
        </authorList>
    </citation>
    <scope>IDENTIFICATION</scope>
</reference>
<evidence type="ECO:0000256" key="1">
    <source>
        <dbReference type="SAM" id="MobiDB-lite"/>
    </source>
</evidence>
<dbReference type="WBParaSite" id="jg6821">
    <property type="protein sequence ID" value="jg6821"/>
    <property type="gene ID" value="jg6821"/>
</dbReference>
<dbReference type="Proteomes" id="UP000887574">
    <property type="component" value="Unplaced"/>
</dbReference>
<evidence type="ECO:0000313" key="3">
    <source>
        <dbReference type="WBParaSite" id="jg6821"/>
    </source>
</evidence>